<comment type="subcellular location">
    <subcellularLocation>
        <location evidence="1">Nucleus inner membrane</location>
        <topology evidence="1">Multi-pass membrane protein</topology>
    </subcellularLocation>
</comment>
<keyword evidence="4 11" id="KW-0812">Transmembrane</keyword>
<keyword evidence="9" id="KW-0539">Nucleus</keyword>
<dbReference type="GO" id="GO:0006695">
    <property type="term" value="P:cholesterol biosynthetic process"/>
    <property type="evidence" value="ECO:0007669"/>
    <property type="project" value="TreeGrafter"/>
</dbReference>
<dbReference type="Gene3D" id="1.20.120.1630">
    <property type="match status" value="1"/>
</dbReference>
<dbReference type="GO" id="GO:0005789">
    <property type="term" value="C:endoplasmic reticulum membrane"/>
    <property type="evidence" value="ECO:0007669"/>
    <property type="project" value="TreeGrafter"/>
</dbReference>
<dbReference type="GO" id="GO:0005637">
    <property type="term" value="C:nuclear inner membrane"/>
    <property type="evidence" value="ECO:0007669"/>
    <property type="project" value="UniProtKB-SubCell"/>
</dbReference>
<dbReference type="EMBL" id="JARGDH010000002">
    <property type="protein sequence ID" value="KAL0275540.1"/>
    <property type="molecule type" value="Genomic_DNA"/>
</dbReference>
<gene>
    <name evidence="12" type="ORF">PYX00_003360</name>
</gene>
<evidence type="ECO:0000256" key="11">
    <source>
        <dbReference type="SAM" id="Phobius"/>
    </source>
</evidence>
<feature type="compositionally biased region" description="Basic residues" evidence="10">
    <location>
        <begin position="73"/>
        <end position="90"/>
    </location>
</feature>
<dbReference type="Pfam" id="PF01222">
    <property type="entry name" value="ERG4_ERG24"/>
    <property type="match status" value="1"/>
</dbReference>
<feature type="transmembrane region" description="Helical" evidence="11">
    <location>
        <begin position="449"/>
        <end position="467"/>
    </location>
</feature>
<name>A0AAW2HZK5_9NEOP</name>
<feature type="transmembrane region" description="Helical" evidence="11">
    <location>
        <begin position="555"/>
        <end position="573"/>
    </location>
</feature>
<feature type="transmembrane region" description="Helical" evidence="11">
    <location>
        <begin position="290"/>
        <end position="308"/>
    </location>
</feature>
<evidence type="ECO:0000256" key="3">
    <source>
        <dbReference type="ARBA" id="ARBA00022553"/>
    </source>
</evidence>
<comment type="caution">
    <text evidence="12">The sequence shown here is derived from an EMBL/GenBank/DDBJ whole genome shotgun (WGS) entry which is preliminary data.</text>
</comment>
<comment type="similarity">
    <text evidence="2">Belongs to the ERG4/ERG24 family.</text>
</comment>
<accession>A0AAW2HZK5</accession>
<feature type="compositionally biased region" description="Low complexity" evidence="10">
    <location>
        <begin position="22"/>
        <end position="35"/>
    </location>
</feature>
<feature type="compositionally biased region" description="Basic residues" evidence="10">
    <location>
        <begin position="40"/>
        <end position="52"/>
    </location>
</feature>
<evidence type="ECO:0000256" key="10">
    <source>
        <dbReference type="SAM" id="MobiDB-lite"/>
    </source>
</evidence>
<proteinExistence type="inferred from homology"/>
<feature type="transmembrane region" description="Helical" evidence="11">
    <location>
        <begin position="246"/>
        <end position="269"/>
    </location>
</feature>
<dbReference type="GO" id="GO:0050613">
    <property type="term" value="F:Delta14-sterol reductase activity"/>
    <property type="evidence" value="ECO:0007669"/>
    <property type="project" value="TreeGrafter"/>
</dbReference>
<organism evidence="12">
    <name type="scientific">Menopon gallinae</name>
    <name type="common">poultry shaft louse</name>
    <dbReference type="NCBI Taxonomy" id="328185"/>
    <lineage>
        <taxon>Eukaryota</taxon>
        <taxon>Metazoa</taxon>
        <taxon>Ecdysozoa</taxon>
        <taxon>Arthropoda</taxon>
        <taxon>Hexapoda</taxon>
        <taxon>Insecta</taxon>
        <taxon>Pterygota</taxon>
        <taxon>Neoptera</taxon>
        <taxon>Paraneoptera</taxon>
        <taxon>Psocodea</taxon>
        <taxon>Troctomorpha</taxon>
        <taxon>Phthiraptera</taxon>
        <taxon>Amblycera</taxon>
        <taxon>Menoponidae</taxon>
        <taxon>Menopon</taxon>
    </lineage>
</organism>
<keyword evidence="7 11" id="KW-0472">Membrane</keyword>
<evidence type="ECO:0000256" key="8">
    <source>
        <dbReference type="ARBA" id="ARBA00023170"/>
    </source>
</evidence>
<dbReference type="PANTHER" id="PTHR21257">
    <property type="entry name" value="DELTA(14)-STEROL REDUCTASE"/>
    <property type="match status" value="1"/>
</dbReference>
<keyword evidence="6" id="KW-0238">DNA-binding</keyword>
<keyword evidence="8" id="KW-0675">Receptor</keyword>
<reference evidence="12" key="1">
    <citation type="journal article" date="2024" name="Gigascience">
        <title>Chromosome-level genome of the poultry shaft louse Menopon gallinae provides insight into the host-switching and adaptive evolution of parasitic lice.</title>
        <authorList>
            <person name="Xu Y."/>
            <person name="Ma L."/>
            <person name="Liu S."/>
            <person name="Liang Y."/>
            <person name="Liu Q."/>
            <person name="He Z."/>
            <person name="Tian L."/>
            <person name="Duan Y."/>
            <person name="Cai W."/>
            <person name="Li H."/>
            <person name="Song F."/>
        </authorList>
    </citation>
    <scope>NUCLEOTIDE SEQUENCE</scope>
    <source>
        <strain evidence="12">Cailab_2023a</strain>
    </source>
</reference>
<feature type="transmembrane region" description="Helical" evidence="11">
    <location>
        <begin position="320"/>
        <end position="339"/>
    </location>
</feature>
<feature type="transmembrane region" description="Helical" evidence="11">
    <location>
        <begin position="207"/>
        <end position="226"/>
    </location>
</feature>
<dbReference type="AlphaFoldDB" id="A0AAW2HZK5"/>
<evidence type="ECO:0000256" key="6">
    <source>
        <dbReference type="ARBA" id="ARBA00023125"/>
    </source>
</evidence>
<evidence type="ECO:0000256" key="9">
    <source>
        <dbReference type="ARBA" id="ARBA00023242"/>
    </source>
</evidence>
<keyword evidence="5 11" id="KW-1133">Transmembrane helix</keyword>
<feature type="transmembrane region" description="Helical" evidence="11">
    <location>
        <begin position="473"/>
        <end position="494"/>
    </location>
</feature>
<evidence type="ECO:0000256" key="1">
    <source>
        <dbReference type="ARBA" id="ARBA00004473"/>
    </source>
</evidence>
<feature type="transmembrane region" description="Helical" evidence="11">
    <location>
        <begin position="408"/>
        <end position="428"/>
    </location>
</feature>
<feature type="transmembrane region" description="Helical" evidence="11">
    <location>
        <begin position="381"/>
        <end position="402"/>
    </location>
</feature>
<evidence type="ECO:0000256" key="7">
    <source>
        <dbReference type="ARBA" id="ARBA00023136"/>
    </source>
</evidence>
<sequence>MDKNRKSSLTRVKSPAGRKPGTGKSPGRSRSKSGGQPAKKGQKGRPRSKSRTKKEPRSRSRVRAKSKSPAPRTRSRSRRSSSRTRASSRGRKTEYSPMITTANSVTRAAGDMDPPLQKKMNLVLKDVYHDDYIKDSFYKDMIRRSMSRDISQEKNSLTRRYSSLMREASAEKEPDGLRKDVGTSMAAIKMPKLAEPKREFKIGIPNWIKALVGVLCVPPFVLLLHLACTKEQCTLSKFHIHRNINLYFNTQSAIILAGFILVQTILSLLSIGRRVGGPPGINGTLMYRCNGLLSTFISAGIVAGLWYYNFPVTIVYERMMSLMVASAIFGYILSVLLFIKGGRASVPSLNPESMGQNRLYQFFIGREINPLLFGKVNVKTLLLRISFNGLVILNGLLMLRAYSAKQEWNYTLGTCVVLMTLLVMDFFWFEDSFPSTFEAMYEGTGCYLCLSYMLFPFLPALITKYIIQQRVQVPVYGLAAVLTFFCIGFFIYRASNLQKAAFRRNPLNPALAHLETISTSRGKKLLVTGWWGFVRHPNYLGSIILYWAWASTAGYAHAIPYLIPLLMTLILLNRARRVDAYCRDRYQGAWDEYCSRVPHRIIPRVF</sequence>
<dbReference type="GO" id="GO:0003677">
    <property type="term" value="F:DNA binding"/>
    <property type="evidence" value="ECO:0007669"/>
    <property type="project" value="UniProtKB-KW"/>
</dbReference>
<evidence type="ECO:0000256" key="4">
    <source>
        <dbReference type="ARBA" id="ARBA00022692"/>
    </source>
</evidence>
<protein>
    <recommendedName>
        <fullName evidence="13">Lamin-B receptor</fullName>
    </recommendedName>
</protein>
<feature type="region of interest" description="Disordered" evidence="10">
    <location>
        <begin position="1"/>
        <end position="100"/>
    </location>
</feature>
<keyword evidence="3" id="KW-0597">Phosphoprotein</keyword>
<dbReference type="InterPro" id="IPR001171">
    <property type="entry name" value="ERG24_DHCR-like"/>
</dbReference>
<evidence type="ECO:0000256" key="5">
    <source>
        <dbReference type="ARBA" id="ARBA00022989"/>
    </source>
</evidence>
<evidence type="ECO:0008006" key="13">
    <source>
        <dbReference type="Google" id="ProtNLM"/>
    </source>
</evidence>
<dbReference type="PANTHER" id="PTHR21257:SF55">
    <property type="entry name" value="DELTA(14)-STEROL REDUCTASE LBR"/>
    <property type="match status" value="1"/>
</dbReference>
<evidence type="ECO:0000313" key="12">
    <source>
        <dbReference type="EMBL" id="KAL0275540.1"/>
    </source>
</evidence>
<evidence type="ECO:0000256" key="2">
    <source>
        <dbReference type="ARBA" id="ARBA00005402"/>
    </source>
</evidence>